<gene>
    <name evidence="1" type="ORF">P879_01016</name>
</gene>
<dbReference type="Proteomes" id="UP000699462">
    <property type="component" value="Unassembled WGS sequence"/>
</dbReference>
<evidence type="ECO:0000313" key="2">
    <source>
        <dbReference type="Proteomes" id="UP000699462"/>
    </source>
</evidence>
<name>A0A8T0DC40_9TREM</name>
<comment type="caution">
    <text evidence="1">The sequence shown here is derived from an EMBL/GenBank/DDBJ whole genome shotgun (WGS) entry which is preliminary data.</text>
</comment>
<protein>
    <submittedName>
        <fullName evidence="1">Uncharacterized protein</fullName>
    </submittedName>
</protein>
<evidence type="ECO:0000313" key="1">
    <source>
        <dbReference type="EMBL" id="KAF8565012.1"/>
    </source>
</evidence>
<proteinExistence type="predicted"/>
<dbReference type="AlphaFoldDB" id="A0A8T0DC40"/>
<dbReference type="EMBL" id="JTDF01007457">
    <property type="protein sequence ID" value="KAF8565012.1"/>
    <property type="molecule type" value="Genomic_DNA"/>
</dbReference>
<keyword evidence="2" id="KW-1185">Reference proteome</keyword>
<organism evidence="1 2">
    <name type="scientific">Paragonimus westermani</name>
    <dbReference type="NCBI Taxonomy" id="34504"/>
    <lineage>
        <taxon>Eukaryota</taxon>
        <taxon>Metazoa</taxon>
        <taxon>Spiralia</taxon>
        <taxon>Lophotrochozoa</taxon>
        <taxon>Platyhelminthes</taxon>
        <taxon>Trematoda</taxon>
        <taxon>Digenea</taxon>
        <taxon>Plagiorchiida</taxon>
        <taxon>Troglotremata</taxon>
        <taxon>Troglotrematidae</taxon>
        <taxon>Paragonimus</taxon>
    </lineage>
</organism>
<dbReference type="OrthoDB" id="932129at2759"/>
<reference evidence="1 2" key="1">
    <citation type="submission" date="2019-07" db="EMBL/GenBank/DDBJ databases">
        <title>Annotation for the trematode Paragonimus westermani.</title>
        <authorList>
            <person name="Choi Y.-J."/>
        </authorList>
    </citation>
    <scope>NUCLEOTIDE SEQUENCE [LARGE SCALE GENOMIC DNA]</scope>
    <source>
        <strain evidence="1">180907_Pwestermani</strain>
    </source>
</reference>
<sequence>MGEPIEKRQVETVKIDNRPNTNQLICVSGWSEMMSVSSHHVQGLLGSGSSFREVPFIDGEDNLHQAIKELVSSLPVEEREAYPMDEGTFLRLHRSYLKNGDNMVDWEKITQPGGLVSLVIRPVRGTVNPS</sequence>
<accession>A0A8T0DC40</accession>